<dbReference type="GO" id="GO:0007165">
    <property type="term" value="P:signal transduction"/>
    <property type="evidence" value="ECO:0007669"/>
    <property type="project" value="UniProtKB-KW"/>
</dbReference>
<dbReference type="CDD" id="cd06225">
    <property type="entry name" value="HAMP"/>
    <property type="match status" value="1"/>
</dbReference>
<evidence type="ECO:0000256" key="6">
    <source>
        <dbReference type="SAM" id="Phobius"/>
    </source>
</evidence>
<keyword evidence="3 5" id="KW-0807">Transducer</keyword>
<feature type="domain" description="T-SNARE coiled-coil homology" evidence="8">
    <location>
        <begin position="456"/>
        <end position="518"/>
    </location>
</feature>
<accession>A0A1I4WH19</accession>
<dbReference type="Pfam" id="PF12729">
    <property type="entry name" value="4HB_MCP_1"/>
    <property type="match status" value="1"/>
</dbReference>
<dbReference type="SMART" id="SM00304">
    <property type="entry name" value="HAMP"/>
    <property type="match status" value="1"/>
</dbReference>
<reference evidence="10 11" key="1">
    <citation type="submission" date="2017-12" db="EMBL/GenBank/DDBJ databases">
        <title>Anaerobic carbon monoxide metabolism by Pleomorphomonas carboxyditropha sp. nov., a new mesophilic hydrogenogenic carboxidotroph.</title>
        <authorList>
            <person name="Esquivel-Elizondo S."/>
            <person name="Krajmalnik-Brown R."/>
        </authorList>
    </citation>
    <scope>NUCLEOTIDE SEQUENCE [LARGE SCALE GENOMIC DNA]</scope>
    <source>
        <strain evidence="10 11">R5-392</strain>
    </source>
</reference>
<dbReference type="Pfam" id="PF00015">
    <property type="entry name" value="MCPsignal"/>
    <property type="match status" value="1"/>
</dbReference>
<dbReference type="AlphaFoldDB" id="A0A1I4WH19"/>
<dbReference type="Gene3D" id="6.10.340.10">
    <property type="match status" value="1"/>
</dbReference>
<comment type="similarity">
    <text evidence="4">Belongs to the methyl-accepting chemotaxis (MCP) protein family.</text>
</comment>
<dbReference type="Proteomes" id="UP000233491">
    <property type="component" value="Unassembled WGS sequence"/>
</dbReference>
<evidence type="ECO:0000256" key="4">
    <source>
        <dbReference type="ARBA" id="ARBA00029447"/>
    </source>
</evidence>
<keyword evidence="6" id="KW-1133">Transmembrane helix</keyword>
<keyword evidence="11" id="KW-1185">Reference proteome</keyword>
<evidence type="ECO:0000259" key="8">
    <source>
        <dbReference type="PROSITE" id="PS50192"/>
    </source>
</evidence>
<dbReference type="Pfam" id="PF00672">
    <property type="entry name" value="HAMP"/>
    <property type="match status" value="1"/>
</dbReference>
<evidence type="ECO:0000259" key="9">
    <source>
        <dbReference type="PROSITE" id="PS50885"/>
    </source>
</evidence>
<evidence type="ECO:0000313" key="10">
    <source>
        <dbReference type="EMBL" id="PKR89110.1"/>
    </source>
</evidence>
<dbReference type="GO" id="GO:0005886">
    <property type="term" value="C:plasma membrane"/>
    <property type="evidence" value="ECO:0007669"/>
    <property type="project" value="UniProtKB-SubCell"/>
</dbReference>
<dbReference type="RefSeq" id="WP_101289345.1">
    <property type="nucleotide sequence ID" value="NZ_FOUQ01000017.1"/>
</dbReference>
<sequence>MTISLKTSLMATIIALLLMTCGLGWVAVSQLSAANERISEFADHKLPLVRSLGEIRYATTRLRVRSARLAQITDAGERQKAKDLADQSIADVEKAVGEYSGLIADLPKQQEVLAAFKANWPTYVQMHNDIYQNMVDGKADAASTILNKASQPPFNAVIAALQSGIDQINAETAIAQAEAVADYRSAFALTAATVTAGIVLALGALAFVFYGVVRPLHRITAAMGGIAGGDLSTSIPHADAKNEIGKMAATLTVFRDGLMETERLRLAGAEAEARNRERLVAERAAIADHFETAMGALAEGFVQSSGEVADAARNLASTAEETSRQAQAVAGAAETASENVETVAAGTEELSASVREITSQVTRSADIARNAAVEAQRSSENVKTLSASAQGIGEVVELIRAIAEQTNLLALNATIEAARAGEMGKGFAVVASEVKNLAGQTAKATEEIARKIQEMQAATSITVDSISLIVSTIGTIREVTQSIAGAVEEQGAATTEIAGNTQKAATGASGVTENIAGVGTAAEMTGSAATQLMGLSGALQTQAANLKAEVTSFVKGLRAA</sequence>
<evidence type="ECO:0000256" key="5">
    <source>
        <dbReference type="PROSITE-ProRule" id="PRU00284"/>
    </source>
</evidence>
<dbReference type="PROSITE" id="PS50192">
    <property type="entry name" value="T_SNARE"/>
    <property type="match status" value="1"/>
</dbReference>
<comment type="caution">
    <text evidence="10">The sequence shown here is derived from an EMBL/GenBank/DDBJ whole genome shotgun (WGS) entry which is preliminary data.</text>
</comment>
<evidence type="ECO:0000313" key="11">
    <source>
        <dbReference type="Proteomes" id="UP000233491"/>
    </source>
</evidence>
<keyword evidence="6" id="KW-0812">Transmembrane</keyword>
<name>A0A1I4WH19_9HYPH</name>
<dbReference type="EMBL" id="PJNW01000008">
    <property type="protein sequence ID" value="PKR89110.1"/>
    <property type="molecule type" value="Genomic_DNA"/>
</dbReference>
<dbReference type="Gene3D" id="1.10.287.950">
    <property type="entry name" value="Methyl-accepting chemotaxis protein"/>
    <property type="match status" value="1"/>
</dbReference>
<dbReference type="PANTHER" id="PTHR32089">
    <property type="entry name" value="METHYL-ACCEPTING CHEMOTAXIS PROTEIN MCPB"/>
    <property type="match status" value="1"/>
</dbReference>
<dbReference type="SUPFAM" id="SSF58104">
    <property type="entry name" value="Methyl-accepting chemotaxis protein (MCP) signaling domain"/>
    <property type="match status" value="1"/>
</dbReference>
<evidence type="ECO:0000256" key="3">
    <source>
        <dbReference type="ARBA" id="ARBA00023224"/>
    </source>
</evidence>
<dbReference type="PANTHER" id="PTHR32089:SF112">
    <property type="entry name" value="LYSOZYME-LIKE PROTEIN-RELATED"/>
    <property type="match status" value="1"/>
</dbReference>
<organism evidence="10 11">
    <name type="scientific">Pleomorphomonas diazotrophica</name>
    <dbReference type="NCBI Taxonomy" id="1166257"/>
    <lineage>
        <taxon>Bacteria</taxon>
        <taxon>Pseudomonadati</taxon>
        <taxon>Pseudomonadota</taxon>
        <taxon>Alphaproteobacteria</taxon>
        <taxon>Hyphomicrobiales</taxon>
        <taxon>Pleomorphomonadaceae</taxon>
        <taxon>Pleomorphomonas</taxon>
    </lineage>
</organism>
<comment type="subcellular location">
    <subcellularLocation>
        <location evidence="1">Cell inner membrane</location>
        <topology evidence="1">Multi-pass membrane protein</topology>
    </subcellularLocation>
</comment>
<dbReference type="PRINTS" id="PR00260">
    <property type="entry name" value="CHEMTRNSDUCR"/>
</dbReference>
<dbReference type="InterPro" id="IPR003660">
    <property type="entry name" value="HAMP_dom"/>
</dbReference>
<keyword evidence="2" id="KW-0997">Cell inner membrane</keyword>
<proteinExistence type="inferred from homology"/>
<dbReference type="OrthoDB" id="3289104at2"/>
<dbReference type="InterPro" id="IPR004089">
    <property type="entry name" value="MCPsignal_dom"/>
</dbReference>
<dbReference type="InterPro" id="IPR004090">
    <property type="entry name" value="Chemotax_Me-accpt_rcpt"/>
</dbReference>
<dbReference type="PROSITE" id="PS50885">
    <property type="entry name" value="HAMP"/>
    <property type="match status" value="1"/>
</dbReference>
<evidence type="ECO:0000259" key="7">
    <source>
        <dbReference type="PROSITE" id="PS50111"/>
    </source>
</evidence>
<evidence type="ECO:0000256" key="2">
    <source>
        <dbReference type="ARBA" id="ARBA00022519"/>
    </source>
</evidence>
<gene>
    <name evidence="10" type="ORF">CXZ10_11380</name>
</gene>
<keyword evidence="2" id="KW-1003">Cell membrane</keyword>
<dbReference type="InterPro" id="IPR024478">
    <property type="entry name" value="HlyB_4HB_MCP"/>
</dbReference>
<evidence type="ECO:0000256" key="1">
    <source>
        <dbReference type="ARBA" id="ARBA00004429"/>
    </source>
</evidence>
<dbReference type="SMART" id="SM00283">
    <property type="entry name" value="MA"/>
    <property type="match status" value="1"/>
</dbReference>
<dbReference type="InterPro" id="IPR000727">
    <property type="entry name" value="T_SNARE_dom"/>
</dbReference>
<keyword evidence="6" id="KW-0472">Membrane</keyword>
<feature type="domain" description="HAMP" evidence="9">
    <location>
        <begin position="210"/>
        <end position="263"/>
    </location>
</feature>
<dbReference type="GO" id="GO:0004888">
    <property type="term" value="F:transmembrane signaling receptor activity"/>
    <property type="evidence" value="ECO:0007669"/>
    <property type="project" value="InterPro"/>
</dbReference>
<dbReference type="GO" id="GO:0006935">
    <property type="term" value="P:chemotaxis"/>
    <property type="evidence" value="ECO:0007669"/>
    <property type="project" value="InterPro"/>
</dbReference>
<dbReference type="PROSITE" id="PS50111">
    <property type="entry name" value="CHEMOTAXIS_TRANSDUC_2"/>
    <property type="match status" value="1"/>
</dbReference>
<feature type="transmembrane region" description="Helical" evidence="6">
    <location>
        <begin position="186"/>
        <end position="213"/>
    </location>
</feature>
<feature type="domain" description="Methyl-accepting transducer" evidence="7">
    <location>
        <begin position="304"/>
        <end position="533"/>
    </location>
</feature>
<protein>
    <submittedName>
        <fullName evidence="10">Methyl-accepting chemotaxis protein</fullName>
    </submittedName>
</protein>